<dbReference type="OrthoDB" id="7063246at2"/>
<sequence length="211" mass="22242">MTITFKGRQRGGTIIGFIAGLLVGLAVALIVAVYVTKVPVPLMDRGVQRPPNADAVEAERNRDWNPNANLSTRPAAPAGSAATPAAQAPNAPALPGTPLPPAGSDDPIGQLIEQRAAASPGAVATVEAPALADPFIYFVQVGAFRNGEEAEAQRARLAMLGFEAAVSEREQAGRPVFRVRLGPYQSRIDAEVMEQRVQGQGFETALVRVQR</sequence>
<feature type="domain" description="SPOR" evidence="3">
    <location>
        <begin position="131"/>
        <end position="210"/>
    </location>
</feature>
<feature type="region of interest" description="Disordered" evidence="1">
    <location>
        <begin position="45"/>
        <end position="108"/>
    </location>
</feature>
<evidence type="ECO:0000259" key="3">
    <source>
        <dbReference type="PROSITE" id="PS51724"/>
    </source>
</evidence>
<dbReference type="GO" id="GO:0030428">
    <property type="term" value="C:cell septum"/>
    <property type="evidence" value="ECO:0007669"/>
    <property type="project" value="TreeGrafter"/>
</dbReference>
<dbReference type="EMBL" id="SNYL01000001">
    <property type="protein sequence ID" value="TDQ45221.1"/>
    <property type="molecule type" value="Genomic_DNA"/>
</dbReference>
<organism evidence="4 5">
    <name type="scientific">Tepidicella xavieri</name>
    <dbReference type="NCBI Taxonomy" id="360241"/>
    <lineage>
        <taxon>Bacteria</taxon>
        <taxon>Pseudomonadati</taxon>
        <taxon>Pseudomonadota</taxon>
        <taxon>Betaproteobacteria</taxon>
        <taxon>Burkholderiales</taxon>
        <taxon>Tepidicella</taxon>
    </lineage>
</organism>
<dbReference type="InterPro" id="IPR036680">
    <property type="entry name" value="SPOR-like_sf"/>
</dbReference>
<dbReference type="InterPro" id="IPR052521">
    <property type="entry name" value="Cell_div_SPOR-domain"/>
</dbReference>
<comment type="caution">
    <text evidence="4">The sequence shown here is derived from an EMBL/GenBank/DDBJ whole genome shotgun (WGS) entry which is preliminary data.</text>
</comment>
<evidence type="ECO:0000313" key="5">
    <source>
        <dbReference type="Proteomes" id="UP000295510"/>
    </source>
</evidence>
<evidence type="ECO:0000256" key="1">
    <source>
        <dbReference type="SAM" id="MobiDB-lite"/>
    </source>
</evidence>
<dbReference type="SUPFAM" id="SSF110997">
    <property type="entry name" value="Sporulation related repeat"/>
    <property type="match status" value="1"/>
</dbReference>
<keyword evidence="5" id="KW-1185">Reference proteome</keyword>
<dbReference type="PROSITE" id="PS51724">
    <property type="entry name" value="SPOR"/>
    <property type="match status" value="1"/>
</dbReference>
<dbReference type="AlphaFoldDB" id="A0A4R6UEP6"/>
<proteinExistence type="predicted"/>
<keyword evidence="2" id="KW-0812">Transmembrane</keyword>
<dbReference type="RefSeq" id="WP_133595423.1">
    <property type="nucleotide sequence ID" value="NZ_SNYL01000001.1"/>
</dbReference>
<dbReference type="PANTHER" id="PTHR38687">
    <property type="entry name" value="CELL DIVISION PROTEIN DEDD-RELATED"/>
    <property type="match status" value="1"/>
</dbReference>
<evidence type="ECO:0000313" key="4">
    <source>
        <dbReference type="EMBL" id="TDQ45221.1"/>
    </source>
</evidence>
<name>A0A4R6UEP6_9BURK</name>
<keyword evidence="2" id="KW-1133">Transmembrane helix</keyword>
<dbReference type="Pfam" id="PF05036">
    <property type="entry name" value="SPOR"/>
    <property type="match status" value="1"/>
</dbReference>
<feature type="transmembrane region" description="Helical" evidence="2">
    <location>
        <begin position="12"/>
        <end position="35"/>
    </location>
</feature>
<accession>A0A4R6UEP6</accession>
<dbReference type="GO" id="GO:0032506">
    <property type="term" value="P:cytokinetic process"/>
    <property type="evidence" value="ECO:0007669"/>
    <property type="project" value="TreeGrafter"/>
</dbReference>
<keyword evidence="2" id="KW-0472">Membrane</keyword>
<dbReference type="Gene3D" id="3.30.70.1070">
    <property type="entry name" value="Sporulation related repeat"/>
    <property type="match status" value="1"/>
</dbReference>
<dbReference type="GO" id="GO:0042834">
    <property type="term" value="F:peptidoglycan binding"/>
    <property type="evidence" value="ECO:0007669"/>
    <property type="project" value="InterPro"/>
</dbReference>
<protein>
    <submittedName>
        <fullName evidence="4">Sporulation related protein</fullName>
    </submittedName>
</protein>
<dbReference type="PANTHER" id="PTHR38687:SF1">
    <property type="entry name" value="CELL DIVISION PROTEIN DEDD"/>
    <property type="match status" value="1"/>
</dbReference>
<dbReference type="InterPro" id="IPR007730">
    <property type="entry name" value="SPOR-like_dom"/>
</dbReference>
<dbReference type="GO" id="GO:0032153">
    <property type="term" value="C:cell division site"/>
    <property type="evidence" value="ECO:0007669"/>
    <property type="project" value="TreeGrafter"/>
</dbReference>
<reference evidence="4 5" key="1">
    <citation type="submission" date="2019-03" db="EMBL/GenBank/DDBJ databases">
        <title>Genomic Encyclopedia of Type Strains, Phase IV (KMG-IV): sequencing the most valuable type-strain genomes for metagenomic binning, comparative biology and taxonomic classification.</title>
        <authorList>
            <person name="Goeker M."/>
        </authorList>
    </citation>
    <scope>NUCLEOTIDE SEQUENCE [LARGE SCALE GENOMIC DNA]</scope>
    <source>
        <strain evidence="4 5">DSM 19605</strain>
    </source>
</reference>
<gene>
    <name evidence="4" type="ORF">DFR43_101122</name>
</gene>
<feature type="compositionally biased region" description="Low complexity" evidence="1">
    <location>
        <begin position="74"/>
        <end position="94"/>
    </location>
</feature>
<dbReference type="Proteomes" id="UP000295510">
    <property type="component" value="Unassembled WGS sequence"/>
</dbReference>
<evidence type="ECO:0000256" key="2">
    <source>
        <dbReference type="SAM" id="Phobius"/>
    </source>
</evidence>